<comment type="caution">
    <text evidence="1">The sequence shown here is derived from an EMBL/GenBank/DDBJ whole genome shotgun (WGS) entry which is preliminary data.</text>
</comment>
<protein>
    <submittedName>
        <fullName evidence="1">Uncharacterized protein</fullName>
    </submittedName>
</protein>
<dbReference type="OrthoDB" id="1436858at2"/>
<dbReference type="EMBL" id="VORO01000004">
    <property type="protein sequence ID" value="TXD90054.1"/>
    <property type="molecule type" value="Genomic_DNA"/>
</dbReference>
<dbReference type="RefSeq" id="WP_147085447.1">
    <property type="nucleotide sequence ID" value="NZ_VORM01000004.1"/>
</dbReference>
<accession>A0A5C6ZIQ3</accession>
<evidence type="ECO:0000313" key="2">
    <source>
        <dbReference type="Proteomes" id="UP000321578"/>
    </source>
</evidence>
<keyword evidence="2" id="KW-1185">Reference proteome</keyword>
<dbReference type="PROSITE" id="PS51257">
    <property type="entry name" value="PROKAR_LIPOPROTEIN"/>
    <property type="match status" value="1"/>
</dbReference>
<dbReference type="AlphaFoldDB" id="A0A5C6ZIQ3"/>
<dbReference type="Proteomes" id="UP000321578">
    <property type="component" value="Unassembled WGS sequence"/>
</dbReference>
<proteinExistence type="predicted"/>
<reference evidence="1 2" key="1">
    <citation type="submission" date="2019-08" db="EMBL/GenBank/DDBJ databases">
        <title>Genomes of Subsaximicrobium wynnwilliamsii strains.</title>
        <authorList>
            <person name="Bowman J.P."/>
        </authorList>
    </citation>
    <scope>NUCLEOTIDE SEQUENCE [LARGE SCALE GENOMIC DNA]</scope>
    <source>
        <strain evidence="1 2">2-80-2</strain>
    </source>
</reference>
<organism evidence="1 2">
    <name type="scientific">Subsaximicrobium wynnwilliamsii</name>
    <dbReference type="NCBI Taxonomy" id="291179"/>
    <lineage>
        <taxon>Bacteria</taxon>
        <taxon>Pseudomonadati</taxon>
        <taxon>Bacteroidota</taxon>
        <taxon>Flavobacteriia</taxon>
        <taxon>Flavobacteriales</taxon>
        <taxon>Flavobacteriaceae</taxon>
        <taxon>Subsaximicrobium</taxon>
    </lineage>
</organism>
<sequence>MQKLTFLIFGLIILTSCSSEKERDPFEVGKTYVGSLTDSTQVKDLELIFPNDSIVTFTNINGINRQNAEIDIYDSSGKKLLELTPKTRQDSTAMIKSVQFFDQRFKTTKNISTLSTFKDIQEQYKISSINNLIRTVVISVNEINASFTIDKSELPANLRFDMDLKIDAVQIPDNAKIKYFMVHW</sequence>
<name>A0A5C6ZIQ3_9FLAO</name>
<evidence type="ECO:0000313" key="1">
    <source>
        <dbReference type="EMBL" id="TXD90054.1"/>
    </source>
</evidence>
<gene>
    <name evidence="1" type="ORF">ESY86_04680</name>
</gene>